<dbReference type="Pfam" id="PF00175">
    <property type="entry name" value="NAD_binding_1"/>
    <property type="match status" value="1"/>
</dbReference>
<accession>A0A9P6HAJ6</accession>
<protein>
    <recommendedName>
        <fullName evidence="4">assimilatory sulfite reductase (NADPH)</fullName>
        <ecNumber evidence="4">1.8.1.2</ecNumber>
    </recommendedName>
</protein>
<dbReference type="FunFam" id="1.20.990.10:FF:000010">
    <property type="entry name" value="Sulfite reductase [NADPH] flavoprotein component"/>
    <property type="match status" value="1"/>
</dbReference>
<evidence type="ECO:0000313" key="16">
    <source>
        <dbReference type="EMBL" id="KAF9782905.1"/>
    </source>
</evidence>
<dbReference type="Gene3D" id="3.40.920.10">
    <property type="entry name" value="Pyruvate-ferredoxin oxidoreductase, PFOR, domain III"/>
    <property type="match status" value="1"/>
</dbReference>
<dbReference type="InterPro" id="IPR017938">
    <property type="entry name" value="Riboflavin_synthase-like_b-brl"/>
</dbReference>
<dbReference type="InterPro" id="IPR003097">
    <property type="entry name" value="CysJ-like_FAD-binding"/>
</dbReference>
<comment type="function">
    <text evidence="13">This enzyme catalyzes the 6-electron reduction of sulfite to sulfide. This is one of several activities required for the biosynthesis of L-cysteine from sulfate.</text>
</comment>
<evidence type="ECO:0000256" key="10">
    <source>
        <dbReference type="ARBA" id="ARBA00022982"/>
    </source>
</evidence>
<evidence type="ECO:0000256" key="4">
    <source>
        <dbReference type="ARBA" id="ARBA00012604"/>
    </source>
</evidence>
<evidence type="ECO:0000256" key="1">
    <source>
        <dbReference type="ARBA" id="ARBA00001917"/>
    </source>
</evidence>
<dbReference type="Gene3D" id="1.20.990.10">
    <property type="entry name" value="NADPH-cytochrome p450 Reductase, Chain A, domain 3"/>
    <property type="match status" value="1"/>
</dbReference>
<keyword evidence="9" id="KW-0521">NADP</keyword>
<evidence type="ECO:0000256" key="7">
    <source>
        <dbReference type="ARBA" id="ARBA00022643"/>
    </source>
</evidence>
<reference evidence="16" key="1">
    <citation type="journal article" date="2020" name="Nat. Commun.">
        <title>Large-scale genome sequencing of mycorrhizal fungi provides insights into the early evolution of symbiotic traits.</title>
        <authorList>
            <person name="Miyauchi S."/>
            <person name="Kiss E."/>
            <person name="Kuo A."/>
            <person name="Drula E."/>
            <person name="Kohler A."/>
            <person name="Sanchez-Garcia M."/>
            <person name="Morin E."/>
            <person name="Andreopoulos B."/>
            <person name="Barry K.W."/>
            <person name="Bonito G."/>
            <person name="Buee M."/>
            <person name="Carver A."/>
            <person name="Chen C."/>
            <person name="Cichocki N."/>
            <person name="Clum A."/>
            <person name="Culley D."/>
            <person name="Crous P.W."/>
            <person name="Fauchery L."/>
            <person name="Girlanda M."/>
            <person name="Hayes R.D."/>
            <person name="Keri Z."/>
            <person name="LaButti K."/>
            <person name="Lipzen A."/>
            <person name="Lombard V."/>
            <person name="Magnuson J."/>
            <person name="Maillard F."/>
            <person name="Murat C."/>
            <person name="Nolan M."/>
            <person name="Ohm R.A."/>
            <person name="Pangilinan J."/>
            <person name="Pereira M.F."/>
            <person name="Perotto S."/>
            <person name="Peter M."/>
            <person name="Pfister S."/>
            <person name="Riley R."/>
            <person name="Sitrit Y."/>
            <person name="Stielow J.B."/>
            <person name="Szollosi G."/>
            <person name="Zifcakova L."/>
            <person name="Stursova M."/>
            <person name="Spatafora J.W."/>
            <person name="Tedersoo L."/>
            <person name="Vaario L.M."/>
            <person name="Yamada A."/>
            <person name="Yan M."/>
            <person name="Wang P."/>
            <person name="Xu J."/>
            <person name="Bruns T."/>
            <person name="Baldrian P."/>
            <person name="Vilgalys R."/>
            <person name="Dunand C."/>
            <person name="Henrissat B."/>
            <person name="Grigoriev I.V."/>
            <person name="Hibbett D."/>
            <person name="Nagy L.G."/>
            <person name="Martin F.M."/>
        </authorList>
    </citation>
    <scope>NUCLEOTIDE SEQUENCE</scope>
    <source>
        <strain evidence="16">UH-Tt-Lm1</strain>
    </source>
</reference>
<dbReference type="PANTHER" id="PTHR19384:SF109">
    <property type="entry name" value="SULFITE REDUCTASE [NADPH] FLAVOPROTEIN COMPONENT"/>
    <property type="match status" value="1"/>
</dbReference>
<dbReference type="InterPro" id="IPR017927">
    <property type="entry name" value="FAD-bd_FR_type"/>
</dbReference>
<evidence type="ECO:0000256" key="13">
    <source>
        <dbReference type="ARBA" id="ARBA00059320"/>
    </source>
</evidence>
<keyword evidence="6" id="KW-0285">Flavoprotein</keyword>
<comment type="cofactor">
    <cofactor evidence="2">
        <name>FAD</name>
        <dbReference type="ChEBI" id="CHEBI:57692"/>
    </cofactor>
</comment>
<dbReference type="Gene3D" id="3.40.50.920">
    <property type="match status" value="1"/>
</dbReference>
<dbReference type="InterPro" id="IPR009014">
    <property type="entry name" value="Transketo_C/PFOR_II"/>
</dbReference>
<feature type="compositionally biased region" description="Low complexity" evidence="14">
    <location>
        <begin position="12"/>
        <end position="26"/>
    </location>
</feature>
<dbReference type="InterPro" id="IPR001709">
    <property type="entry name" value="Flavoprot_Pyr_Nucl_cyt_Rdtase"/>
</dbReference>
<evidence type="ECO:0000256" key="14">
    <source>
        <dbReference type="SAM" id="MobiDB-lite"/>
    </source>
</evidence>
<name>A0A9P6HAJ6_9AGAM</name>
<dbReference type="CDD" id="cd06207">
    <property type="entry name" value="CyPoR_like"/>
    <property type="match status" value="1"/>
</dbReference>
<evidence type="ECO:0000256" key="2">
    <source>
        <dbReference type="ARBA" id="ARBA00001974"/>
    </source>
</evidence>
<dbReference type="SUPFAM" id="SSF53323">
    <property type="entry name" value="Pyruvate-ferredoxin oxidoreductase, PFOR, domain III"/>
    <property type="match status" value="1"/>
</dbReference>
<feature type="region of interest" description="Disordered" evidence="14">
    <location>
        <begin position="1"/>
        <end position="26"/>
    </location>
</feature>
<dbReference type="SUPFAM" id="SSF52343">
    <property type="entry name" value="Ferredoxin reductase-like, C-terminal NADP-linked domain"/>
    <property type="match status" value="1"/>
</dbReference>
<evidence type="ECO:0000259" key="15">
    <source>
        <dbReference type="PROSITE" id="PS51384"/>
    </source>
</evidence>
<keyword evidence="5" id="KW-0813">Transport</keyword>
<evidence type="ECO:0000256" key="6">
    <source>
        <dbReference type="ARBA" id="ARBA00022630"/>
    </source>
</evidence>
<dbReference type="PROSITE" id="PS51384">
    <property type="entry name" value="FAD_FR"/>
    <property type="match status" value="1"/>
</dbReference>
<comment type="catalytic activity">
    <reaction evidence="12">
        <text>hydrogen sulfide + 3 NADP(+) + 3 H2O = sulfite + 3 NADPH + 4 H(+)</text>
        <dbReference type="Rhea" id="RHEA:13801"/>
        <dbReference type="ChEBI" id="CHEBI:15377"/>
        <dbReference type="ChEBI" id="CHEBI:15378"/>
        <dbReference type="ChEBI" id="CHEBI:17359"/>
        <dbReference type="ChEBI" id="CHEBI:29919"/>
        <dbReference type="ChEBI" id="CHEBI:57783"/>
        <dbReference type="ChEBI" id="CHEBI:58349"/>
        <dbReference type="EC" id="1.8.1.2"/>
    </reaction>
</comment>
<dbReference type="Gene3D" id="2.40.30.10">
    <property type="entry name" value="Translation factors"/>
    <property type="match status" value="1"/>
</dbReference>
<keyword evidence="8" id="KW-0274">FAD</keyword>
<proteinExistence type="predicted"/>
<dbReference type="PANTHER" id="PTHR19384">
    <property type="entry name" value="NITRIC OXIDE SYNTHASE-RELATED"/>
    <property type="match status" value="1"/>
</dbReference>
<dbReference type="SUPFAM" id="SSF63380">
    <property type="entry name" value="Riboflavin synthase domain-like"/>
    <property type="match status" value="1"/>
</dbReference>
<dbReference type="InterPro" id="IPR023173">
    <property type="entry name" value="NADPH_Cyt_P450_Rdtase_alpha"/>
</dbReference>
<feature type="domain" description="FAD-binding FR-type" evidence="15">
    <location>
        <begin position="692"/>
        <end position="929"/>
    </location>
</feature>
<dbReference type="AlphaFoldDB" id="A0A9P6HAJ6"/>
<dbReference type="InterPro" id="IPR001433">
    <property type="entry name" value="OxRdtase_FAD/NAD-bd"/>
</dbReference>
<dbReference type="EMBL" id="WIUZ02000011">
    <property type="protein sequence ID" value="KAF9782905.1"/>
    <property type="molecule type" value="Genomic_DNA"/>
</dbReference>
<evidence type="ECO:0000256" key="9">
    <source>
        <dbReference type="ARBA" id="ARBA00022857"/>
    </source>
</evidence>
<dbReference type="GO" id="GO:0005829">
    <property type="term" value="C:cytosol"/>
    <property type="evidence" value="ECO:0007669"/>
    <property type="project" value="TreeGrafter"/>
</dbReference>
<gene>
    <name evidence="16" type="ORF">BJ322DRAFT_1073227</name>
</gene>
<dbReference type="Pfam" id="PF00667">
    <property type="entry name" value="FAD_binding_1"/>
    <property type="match status" value="1"/>
</dbReference>
<dbReference type="SUPFAM" id="SSF52922">
    <property type="entry name" value="TK C-terminal domain-like"/>
    <property type="match status" value="1"/>
</dbReference>
<sequence>MAIHPNQPGNETPLSSTSTLSVPASPHLKPLQYSSIGRTLSASNHVEYLASRTARSNAVFIYDLAEQVGFGTLTKAWSQTQQTNTSDGKGAVQHSPDMAPVTPLQTRAGAGLTLLGRLSHDSSSSSDLQRKNVVTAYTTPAGLKAMAGSLAYLPPASPTNKLVIQVPTVSPIGEDFTLSPTLAALGSVLPLLPASAAVLLSAAPKETVDLALLSYTIRDSHIIHFFDHWGSAREVGHLLEPYPDSLSSTNPSQESLTRALEDAGYKFFDYHGDLNAETVLVVLNGPLALTISSLIAGVSGLAVVVVRVLRPWDEDSFSSTLPKTVKNVHVLEDVSLETALGVLHADVLGSLVSSAAVGERPLPVVRSERIVPRRLQAFLEDISALEDFISEIIPHFTPRVSTTSPSTKIIQFYSTPGTPLSCVPQITEQTFFPTPKSLISSRLLTSHDLLTRSSGIALDRITLAKAKSPTPSSGDRPADFIAVLDQALLKTHVVLEAAKPSATILVVTSWTAQELIANLPVETLSLIRKKNLQICALDVKKLGFNANAAVTEALEPVLVYIAFLRLYLGAATKADVSILALANPLIRAVSNLEGIDIEKLVEFVWDELSRVTVPAKDPVPLKAPSPPLKRFVFNAIATQVEGETHVNGAKLSSWHDAAKHILFPSIFSPSSDISISPETYPQNPRLRPEIPDRTFLVTCTVNKRLTPLEYDRNVFHLEFDTSGTGLKYAIGEALGVHGWNDGQEVLDFCQWYGVNPDGLVTLPVPSSSSSTEGHTRYHTRTILQALQQQVDIFGKPPKSFYTDLAAFATNEIDRLALLFIGSAEGSSTFKKMAEIDTVTFADVLKQFQSARPGVEVLCELVGDIKPRHYSIASSQAVVGDRVDLLIVTVDWRTPSGTPRYGQCTRYLAGLKPGQRVTVSIKPSVMKLPPDSRKPLILAGLGTGAAPFRAFLQHRAWEAAQGIPIGPIYYYFGSRHQSQEYLYGEEIEAFIDAGVITKAGLAFSRDGPKKVYIQHKMVEDGDILAKSLLESEEGAGGGVFYLCGPTWPVPDVYEALVNALVRNGTGFNAVSAGEYLEGLKEEERYVLEVY</sequence>
<comment type="cofactor">
    <cofactor evidence="1">
        <name>FMN</name>
        <dbReference type="ChEBI" id="CHEBI:58210"/>
    </cofactor>
</comment>
<reference evidence="16" key="2">
    <citation type="submission" date="2020-11" db="EMBL/GenBank/DDBJ databases">
        <authorList>
            <consortium name="DOE Joint Genome Institute"/>
            <person name="Kuo A."/>
            <person name="Miyauchi S."/>
            <person name="Kiss E."/>
            <person name="Drula E."/>
            <person name="Kohler A."/>
            <person name="Sanchez-Garcia M."/>
            <person name="Andreopoulos B."/>
            <person name="Barry K.W."/>
            <person name="Bonito G."/>
            <person name="Buee M."/>
            <person name="Carver A."/>
            <person name="Chen C."/>
            <person name="Cichocki N."/>
            <person name="Clum A."/>
            <person name="Culley D."/>
            <person name="Crous P.W."/>
            <person name="Fauchery L."/>
            <person name="Girlanda M."/>
            <person name="Hayes R."/>
            <person name="Keri Z."/>
            <person name="Labutti K."/>
            <person name="Lipzen A."/>
            <person name="Lombard V."/>
            <person name="Magnuson J."/>
            <person name="Maillard F."/>
            <person name="Morin E."/>
            <person name="Murat C."/>
            <person name="Nolan M."/>
            <person name="Ohm R."/>
            <person name="Pangilinan J."/>
            <person name="Pereira M."/>
            <person name="Perotto S."/>
            <person name="Peter M."/>
            <person name="Riley R."/>
            <person name="Sitrit Y."/>
            <person name="Stielow B."/>
            <person name="Szollosi G."/>
            <person name="Zifcakova L."/>
            <person name="Stursova M."/>
            <person name="Spatafora J.W."/>
            <person name="Tedersoo L."/>
            <person name="Vaario L.-M."/>
            <person name="Yamada A."/>
            <person name="Yan M."/>
            <person name="Wang P."/>
            <person name="Xu J."/>
            <person name="Bruns T."/>
            <person name="Baldrian P."/>
            <person name="Vilgalys R."/>
            <person name="Henrissat B."/>
            <person name="Grigoriev I.V."/>
            <person name="Hibbett D."/>
            <person name="Nagy L.G."/>
            <person name="Martin F.M."/>
        </authorList>
    </citation>
    <scope>NUCLEOTIDE SEQUENCE</scope>
    <source>
        <strain evidence="16">UH-Tt-Lm1</strain>
    </source>
</reference>
<dbReference type="InterPro" id="IPR039261">
    <property type="entry name" value="FNR_nucleotide-bd"/>
</dbReference>
<keyword evidence="17" id="KW-1185">Reference proteome</keyword>
<dbReference type="Gene3D" id="3.40.50.80">
    <property type="entry name" value="Nucleotide-binding domain of ferredoxin-NADP reductase (FNR) module"/>
    <property type="match status" value="1"/>
</dbReference>
<keyword evidence="10" id="KW-0249">Electron transport</keyword>
<keyword evidence="7" id="KW-0288">FMN</keyword>
<organism evidence="16 17">
    <name type="scientific">Thelephora terrestris</name>
    <dbReference type="NCBI Taxonomy" id="56493"/>
    <lineage>
        <taxon>Eukaryota</taxon>
        <taxon>Fungi</taxon>
        <taxon>Dikarya</taxon>
        <taxon>Basidiomycota</taxon>
        <taxon>Agaricomycotina</taxon>
        <taxon>Agaricomycetes</taxon>
        <taxon>Thelephorales</taxon>
        <taxon>Thelephoraceae</taxon>
        <taxon>Thelephora</taxon>
    </lineage>
</organism>
<dbReference type="GO" id="GO:0010181">
    <property type="term" value="F:FMN binding"/>
    <property type="evidence" value="ECO:0007669"/>
    <property type="project" value="TreeGrafter"/>
</dbReference>
<dbReference type="GO" id="GO:0004783">
    <property type="term" value="F:sulfite reductase (NADPH) activity"/>
    <property type="evidence" value="ECO:0007669"/>
    <property type="project" value="UniProtKB-EC"/>
</dbReference>
<dbReference type="PRINTS" id="PR00371">
    <property type="entry name" value="FPNCR"/>
</dbReference>
<dbReference type="Gene3D" id="3.40.50.970">
    <property type="match status" value="1"/>
</dbReference>
<comment type="pathway">
    <text evidence="3">Sulfur metabolism; hydrogen sulfide biosynthesis; hydrogen sulfide from sulfite (NADPH route): step 1/1.</text>
</comment>
<dbReference type="InterPro" id="IPR002869">
    <property type="entry name" value="Pyrv_flavodox_OxRed_cen"/>
</dbReference>
<keyword evidence="11" id="KW-0560">Oxidoreductase</keyword>
<feature type="region of interest" description="Disordered" evidence="14">
    <location>
        <begin position="81"/>
        <end position="101"/>
    </location>
</feature>
<evidence type="ECO:0000256" key="5">
    <source>
        <dbReference type="ARBA" id="ARBA00022448"/>
    </source>
</evidence>
<dbReference type="EC" id="1.8.1.2" evidence="4"/>
<dbReference type="OrthoDB" id="1856718at2759"/>
<evidence type="ECO:0000256" key="3">
    <source>
        <dbReference type="ARBA" id="ARBA00004774"/>
    </source>
</evidence>
<dbReference type="Proteomes" id="UP000736335">
    <property type="component" value="Unassembled WGS sequence"/>
</dbReference>
<dbReference type="GO" id="GO:0050660">
    <property type="term" value="F:flavin adenine dinucleotide binding"/>
    <property type="evidence" value="ECO:0007669"/>
    <property type="project" value="TreeGrafter"/>
</dbReference>
<evidence type="ECO:0000256" key="12">
    <source>
        <dbReference type="ARBA" id="ARBA00052219"/>
    </source>
</evidence>
<evidence type="ECO:0000313" key="17">
    <source>
        <dbReference type="Proteomes" id="UP000736335"/>
    </source>
</evidence>
<comment type="caution">
    <text evidence="16">The sequence shown here is derived from an EMBL/GenBank/DDBJ whole genome shotgun (WGS) entry which is preliminary data.</text>
</comment>
<evidence type="ECO:0000256" key="8">
    <source>
        <dbReference type="ARBA" id="ARBA00022827"/>
    </source>
</evidence>
<evidence type="ECO:0000256" key="11">
    <source>
        <dbReference type="ARBA" id="ARBA00023002"/>
    </source>
</evidence>